<reference evidence="2" key="2">
    <citation type="journal article" date="2017" name="Nat. Plants">
        <title>The Aegilops tauschii genome reveals multiple impacts of transposons.</title>
        <authorList>
            <person name="Zhao G."/>
            <person name="Zou C."/>
            <person name="Li K."/>
            <person name="Wang K."/>
            <person name="Li T."/>
            <person name="Gao L."/>
            <person name="Zhang X."/>
            <person name="Wang H."/>
            <person name="Yang Z."/>
            <person name="Liu X."/>
            <person name="Jiang W."/>
            <person name="Mao L."/>
            <person name="Kong X."/>
            <person name="Jiao Y."/>
            <person name="Jia J."/>
        </authorList>
    </citation>
    <scope>NUCLEOTIDE SEQUENCE [LARGE SCALE GENOMIC DNA]</scope>
    <source>
        <strain evidence="2">cv. AL8/78</strain>
    </source>
</reference>
<reference evidence="1" key="4">
    <citation type="submission" date="2019-03" db="UniProtKB">
        <authorList>
            <consortium name="EnsemblPlants"/>
        </authorList>
    </citation>
    <scope>IDENTIFICATION</scope>
</reference>
<evidence type="ECO:0000313" key="2">
    <source>
        <dbReference type="Proteomes" id="UP000015105"/>
    </source>
</evidence>
<protein>
    <submittedName>
        <fullName evidence="1">Uncharacterized protein</fullName>
    </submittedName>
</protein>
<reference evidence="2" key="1">
    <citation type="journal article" date="2014" name="Science">
        <title>Ancient hybridizations among the ancestral genomes of bread wheat.</title>
        <authorList>
            <consortium name="International Wheat Genome Sequencing Consortium,"/>
            <person name="Marcussen T."/>
            <person name="Sandve S.R."/>
            <person name="Heier L."/>
            <person name="Spannagl M."/>
            <person name="Pfeifer M."/>
            <person name="Jakobsen K.S."/>
            <person name="Wulff B.B."/>
            <person name="Steuernagel B."/>
            <person name="Mayer K.F."/>
            <person name="Olsen O.A."/>
        </authorList>
    </citation>
    <scope>NUCLEOTIDE SEQUENCE [LARGE SCALE GENOMIC DNA]</scope>
    <source>
        <strain evidence="2">cv. AL8/78</strain>
    </source>
</reference>
<dbReference type="AlphaFoldDB" id="A0A453D718"/>
<organism evidence="1 2">
    <name type="scientific">Aegilops tauschii subsp. strangulata</name>
    <name type="common">Goatgrass</name>
    <dbReference type="NCBI Taxonomy" id="200361"/>
    <lineage>
        <taxon>Eukaryota</taxon>
        <taxon>Viridiplantae</taxon>
        <taxon>Streptophyta</taxon>
        <taxon>Embryophyta</taxon>
        <taxon>Tracheophyta</taxon>
        <taxon>Spermatophyta</taxon>
        <taxon>Magnoliopsida</taxon>
        <taxon>Liliopsida</taxon>
        <taxon>Poales</taxon>
        <taxon>Poaceae</taxon>
        <taxon>BOP clade</taxon>
        <taxon>Pooideae</taxon>
        <taxon>Triticodae</taxon>
        <taxon>Triticeae</taxon>
        <taxon>Triticinae</taxon>
        <taxon>Aegilops</taxon>
    </lineage>
</organism>
<evidence type="ECO:0000313" key="1">
    <source>
        <dbReference type="EnsemblPlants" id="AET2Gv21112300.8"/>
    </source>
</evidence>
<dbReference type="PANTHER" id="PTHR45560:SF6">
    <property type="entry name" value="DUF295 DOMAIN-CONTAINING PROTEIN"/>
    <property type="match status" value="1"/>
</dbReference>
<name>A0A453D718_AEGTS</name>
<keyword evidence="2" id="KW-1185">Reference proteome</keyword>
<dbReference type="STRING" id="200361.A0A453D718"/>
<sequence length="215" mass="23359">FGPLMSNPTTHADLIIPSPIPNPMLPMPRNRAEATAVGVAGLPPDMLAHIQARLCVRHRLVLPGDTPNTATLFSLAYRRPAVVRAPGPDHLVLGSSSSRGWLVTADAFARPRLVNPVTGEQRAPGHRDHPLCLRVRGEAVHQGGPAVPRRIRSDDPRLDAPLLLPQGRPLRLRRHRHAHHRSTVRGGTRVEASALAPRHNQGRDQVCQVAEVALA</sequence>
<reference evidence="1" key="5">
    <citation type="journal article" date="2021" name="G3 (Bethesda)">
        <title>Aegilops tauschii genome assembly Aet v5.0 features greater sequence contiguity and improved annotation.</title>
        <authorList>
            <person name="Wang L."/>
            <person name="Zhu T."/>
            <person name="Rodriguez J.C."/>
            <person name="Deal K.R."/>
            <person name="Dubcovsky J."/>
            <person name="McGuire P.E."/>
            <person name="Lux T."/>
            <person name="Spannagl M."/>
            <person name="Mayer K.F.X."/>
            <person name="Baldrich P."/>
            <person name="Meyers B.C."/>
            <person name="Huo N."/>
            <person name="Gu Y.Q."/>
            <person name="Zhou H."/>
            <person name="Devos K.M."/>
            <person name="Bennetzen J.L."/>
            <person name="Unver T."/>
            <person name="Budak H."/>
            <person name="Gulick P.J."/>
            <person name="Galiba G."/>
            <person name="Kalapos B."/>
            <person name="Nelson D.R."/>
            <person name="Li P."/>
            <person name="You F.M."/>
            <person name="Luo M.C."/>
            <person name="Dvorak J."/>
        </authorList>
    </citation>
    <scope>NUCLEOTIDE SEQUENCE [LARGE SCALE GENOMIC DNA]</scope>
    <source>
        <strain evidence="1">cv. AL8/78</strain>
    </source>
</reference>
<reference evidence="1" key="3">
    <citation type="journal article" date="2017" name="Nature">
        <title>Genome sequence of the progenitor of the wheat D genome Aegilops tauschii.</title>
        <authorList>
            <person name="Luo M.C."/>
            <person name="Gu Y.Q."/>
            <person name="Puiu D."/>
            <person name="Wang H."/>
            <person name="Twardziok S.O."/>
            <person name="Deal K.R."/>
            <person name="Huo N."/>
            <person name="Zhu T."/>
            <person name="Wang L."/>
            <person name="Wang Y."/>
            <person name="McGuire P.E."/>
            <person name="Liu S."/>
            <person name="Long H."/>
            <person name="Ramasamy R.K."/>
            <person name="Rodriguez J.C."/>
            <person name="Van S.L."/>
            <person name="Yuan L."/>
            <person name="Wang Z."/>
            <person name="Xia Z."/>
            <person name="Xiao L."/>
            <person name="Anderson O.D."/>
            <person name="Ouyang S."/>
            <person name="Liang Y."/>
            <person name="Zimin A.V."/>
            <person name="Pertea G."/>
            <person name="Qi P."/>
            <person name="Bennetzen J.L."/>
            <person name="Dai X."/>
            <person name="Dawson M.W."/>
            <person name="Muller H.G."/>
            <person name="Kugler K."/>
            <person name="Rivarola-Duarte L."/>
            <person name="Spannagl M."/>
            <person name="Mayer K.F.X."/>
            <person name="Lu F.H."/>
            <person name="Bevan M.W."/>
            <person name="Leroy P."/>
            <person name="Li P."/>
            <person name="You F.M."/>
            <person name="Sun Q."/>
            <person name="Liu Z."/>
            <person name="Lyons E."/>
            <person name="Wicker T."/>
            <person name="Salzberg S.L."/>
            <person name="Devos K.M."/>
            <person name="Dvorak J."/>
        </authorList>
    </citation>
    <scope>NUCLEOTIDE SEQUENCE [LARGE SCALE GENOMIC DNA]</scope>
    <source>
        <strain evidence="1">cv. AL8/78</strain>
    </source>
</reference>
<dbReference type="Proteomes" id="UP000015105">
    <property type="component" value="Chromosome 2D"/>
</dbReference>
<dbReference type="EnsemblPlants" id="AET2Gv21112300.8">
    <property type="protein sequence ID" value="AET2Gv21112300.8"/>
    <property type="gene ID" value="AET2Gv21112300"/>
</dbReference>
<dbReference type="Gramene" id="AET2Gv21112300.8">
    <property type="protein sequence ID" value="AET2Gv21112300.8"/>
    <property type="gene ID" value="AET2Gv21112300"/>
</dbReference>
<accession>A0A453D718</accession>
<proteinExistence type="predicted"/>
<dbReference type="PANTHER" id="PTHR45560">
    <property type="entry name" value="OS04G0163150 PROTEIN-RELATED"/>
    <property type="match status" value="1"/>
</dbReference>